<dbReference type="InterPro" id="IPR035906">
    <property type="entry name" value="MetI-like_sf"/>
</dbReference>
<keyword evidence="2 7" id="KW-0813">Transport</keyword>
<evidence type="ECO:0000256" key="6">
    <source>
        <dbReference type="ARBA" id="ARBA00023136"/>
    </source>
</evidence>
<evidence type="ECO:0000313" key="10">
    <source>
        <dbReference type="Proteomes" id="UP000001877"/>
    </source>
</evidence>
<keyword evidence="10" id="KW-1185">Reference proteome</keyword>
<dbReference type="Pfam" id="PF00528">
    <property type="entry name" value="BPD_transp_1"/>
    <property type="match status" value="1"/>
</dbReference>
<sequence>MIQPNRIYKWMIHSVLFFFSFLFLTPFIWMFLTAVKSPQEAFVYPPVWFPSEFHFSNFLEAWNKLPFTTFLLNSVIVTGLGVIGQLLASSLVAYGFARFDFKGRDTLFMILLASMMIPWDVTAIPQYIEFNALGWIDTLLPLIVPTWFGSPFFIFLFRQYLLTIPKELEDAARIDGANSLQIYLKIILPLMSPVLVVGGVYQMINSWNDYLGPLIFLNDQSKYTLTLGLMQFKGMFDVDVISVMATTLLICVPPIFVFFLAQRYIMDGASTTGFK</sequence>
<feature type="transmembrane region" description="Helical" evidence="7">
    <location>
        <begin position="140"/>
        <end position="161"/>
    </location>
</feature>
<dbReference type="CDD" id="cd06261">
    <property type="entry name" value="TM_PBP2"/>
    <property type="match status" value="1"/>
</dbReference>
<protein>
    <submittedName>
        <fullName evidence="9">Probable ABC transporter permease protein</fullName>
    </submittedName>
</protein>
<dbReference type="STRING" id="358681.BBR47_28150"/>
<keyword evidence="5 7" id="KW-1133">Transmembrane helix</keyword>
<dbReference type="PANTHER" id="PTHR43744:SF8">
    <property type="entry name" value="SN-GLYCEROL-3-PHOSPHATE TRANSPORT SYSTEM PERMEASE PROTEIN UGPE"/>
    <property type="match status" value="1"/>
</dbReference>
<feature type="domain" description="ABC transmembrane type-1" evidence="8">
    <location>
        <begin position="71"/>
        <end position="261"/>
    </location>
</feature>
<organism evidence="9 10">
    <name type="scientific">Brevibacillus brevis (strain 47 / JCM 6285 / NBRC 100599)</name>
    <dbReference type="NCBI Taxonomy" id="358681"/>
    <lineage>
        <taxon>Bacteria</taxon>
        <taxon>Bacillati</taxon>
        <taxon>Bacillota</taxon>
        <taxon>Bacilli</taxon>
        <taxon>Bacillales</taxon>
        <taxon>Paenibacillaceae</taxon>
        <taxon>Brevibacillus</taxon>
    </lineage>
</organism>
<dbReference type="EMBL" id="AP008955">
    <property type="protein sequence ID" value="BAH43792.1"/>
    <property type="molecule type" value="Genomic_DNA"/>
</dbReference>
<dbReference type="AlphaFoldDB" id="C0ZDD3"/>
<evidence type="ECO:0000259" key="8">
    <source>
        <dbReference type="PROSITE" id="PS50928"/>
    </source>
</evidence>
<dbReference type="RefSeq" id="WP_015891112.1">
    <property type="nucleotide sequence ID" value="NC_012491.1"/>
</dbReference>
<reference evidence="9 10" key="1">
    <citation type="submission" date="2005-03" db="EMBL/GenBank/DDBJ databases">
        <title>Brevibacillus brevis strain 47, complete genome.</title>
        <authorList>
            <person name="Hosoyama A."/>
            <person name="Yamada R."/>
            <person name="Hongo Y."/>
            <person name="Terui Y."/>
            <person name="Ankai A."/>
            <person name="Masuyama W."/>
            <person name="Sekiguchi M."/>
            <person name="Takeda T."/>
            <person name="Asano K."/>
            <person name="Ohji S."/>
            <person name="Ichikawa N."/>
            <person name="Narita S."/>
            <person name="Aoki N."/>
            <person name="Miura H."/>
            <person name="Matsushita S."/>
            <person name="Sekigawa T."/>
            <person name="Yamagata H."/>
            <person name="Yoshikawa H."/>
            <person name="Udaka S."/>
            <person name="Tanikawa S."/>
            <person name="Fujita N."/>
        </authorList>
    </citation>
    <scope>NUCLEOTIDE SEQUENCE [LARGE SCALE GENOMIC DNA]</scope>
    <source>
        <strain evidence="10">47 / JCM 6285 / NBRC 100599</strain>
    </source>
</reference>
<evidence type="ECO:0000256" key="3">
    <source>
        <dbReference type="ARBA" id="ARBA00022475"/>
    </source>
</evidence>
<name>C0ZDD3_BREBN</name>
<evidence type="ECO:0000256" key="7">
    <source>
        <dbReference type="RuleBase" id="RU363032"/>
    </source>
</evidence>
<feature type="transmembrane region" description="Helical" evidence="7">
    <location>
        <begin position="182"/>
        <end position="204"/>
    </location>
</feature>
<evidence type="ECO:0000256" key="5">
    <source>
        <dbReference type="ARBA" id="ARBA00022989"/>
    </source>
</evidence>
<dbReference type="PANTHER" id="PTHR43744">
    <property type="entry name" value="ABC TRANSPORTER PERMEASE PROTEIN MG189-RELATED-RELATED"/>
    <property type="match status" value="1"/>
</dbReference>
<evidence type="ECO:0000256" key="4">
    <source>
        <dbReference type="ARBA" id="ARBA00022692"/>
    </source>
</evidence>
<dbReference type="SUPFAM" id="SSF161098">
    <property type="entry name" value="MetI-like"/>
    <property type="match status" value="1"/>
</dbReference>
<dbReference type="PROSITE" id="PS50928">
    <property type="entry name" value="ABC_TM1"/>
    <property type="match status" value="1"/>
</dbReference>
<comment type="subcellular location">
    <subcellularLocation>
        <location evidence="1 7">Cell membrane</location>
        <topology evidence="1 7">Multi-pass membrane protein</topology>
    </subcellularLocation>
</comment>
<keyword evidence="4 7" id="KW-0812">Transmembrane</keyword>
<evidence type="ECO:0000256" key="2">
    <source>
        <dbReference type="ARBA" id="ARBA00022448"/>
    </source>
</evidence>
<feature type="transmembrane region" description="Helical" evidence="7">
    <location>
        <begin position="70"/>
        <end position="94"/>
    </location>
</feature>
<dbReference type="eggNOG" id="COG0395">
    <property type="taxonomic scope" value="Bacteria"/>
</dbReference>
<gene>
    <name evidence="9" type="ordered locus">BBR47_28150</name>
</gene>
<feature type="transmembrane region" description="Helical" evidence="7">
    <location>
        <begin position="12"/>
        <end position="32"/>
    </location>
</feature>
<keyword evidence="3" id="KW-1003">Cell membrane</keyword>
<dbReference type="KEGG" id="bbe:BBR47_28150"/>
<evidence type="ECO:0000256" key="1">
    <source>
        <dbReference type="ARBA" id="ARBA00004651"/>
    </source>
</evidence>
<dbReference type="Proteomes" id="UP000001877">
    <property type="component" value="Chromosome"/>
</dbReference>
<dbReference type="GO" id="GO:0055085">
    <property type="term" value="P:transmembrane transport"/>
    <property type="evidence" value="ECO:0007669"/>
    <property type="project" value="InterPro"/>
</dbReference>
<dbReference type="HOGENOM" id="CLU_016047_1_1_9"/>
<dbReference type="Gene3D" id="1.10.3720.10">
    <property type="entry name" value="MetI-like"/>
    <property type="match status" value="1"/>
</dbReference>
<feature type="transmembrane region" description="Helical" evidence="7">
    <location>
        <begin position="240"/>
        <end position="261"/>
    </location>
</feature>
<dbReference type="GO" id="GO:0005886">
    <property type="term" value="C:plasma membrane"/>
    <property type="evidence" value="ECO:0007669"/>
    <property type="project" value="UniProtKB-SubCell"/>
</dbReference>
<keyword evidence="6 7" id="KW-0472">Membrane</keyword>
<feature type="transmembrane region" description="Helical" evidence="7">
    <location>
        <begin position="106"/>
        <end position="128"/>
    </location>
</feature>
<evidence type="ECO:0000313" key="9">
    <source>
        <dbReference type="EMBL" id="BAH43792.1"/>
    </source>
</evidence>
<accession>C0ZDD3</accession>
<dbReference type="InterPro" id="IPR000515">
    <property type="entry name" value="MetI-like"/>
</dbReference>
<proteinExistence type="inferred from homology"/>
<comment type="similarity">
    <text evidence="7">Belongs to the binding-protein-dependent transport system permease family.</text>
</comment>